<evidence type="ECO:0000256" key="2">
    <source>
        <dbReference type="ARBA" id="ARBA00022630"/>
    </source>
</evidence>
<evidence type="ECO:0000313" key="7">
    <source>
        <dbReference type="Proteomes" id="UP000019205"/>
    </source>
</evidence>
<proteinExistence type="predicted"/>
<dbReference type="PANTHER" id="PTHR10961">
    <property type="entry name" value="PEROXISOMAL SARCOSINE OXIDASE"/>
    <property type="match status" value="1"/>
</dbReference>
<dbReference type="AlphaFoldDB" id="A4AC78"/>
<keyword evidence="7" id="KW-1185">Reference proteome</keyword>
<name>A4AC78_9GAMM</name>
<dbReference type="InterPro" id="IPR006076">
    <property type="entry name" value="FAD-dep_OxRdtase"/>
</dbReference>
<dbReference type="EMBL" id="AAOA02000001">
    <property type="protein sequence ID" value="EAQ96306.2"/>
    <property type="molecule type" value="Genomic_DNA"/>
</dbReference>
<evidence type="ECO:0000256" key="1">
    <source>
        <dbReference type="ARBA" id="ARBA00001974"/>
    </source>
</evidence>
<dbReference type="Proteomes" id="UP000019205">
    <property type="component" value="Chromosome"/>
</dbReference>
<feature type="domain" description="FAD dependent oxidoreductase" evidence="5">
    <location>
        <begin position="6"/>
        <end position="356"/>
    </location>
</feature>
<keyword evidence="4 6" id="KW-0560">Oxidoreductase</keyword>
<dbReference type="InterPro" id="IPR045170">
    <property type="entry name" value="MTOX"/>
</dbReference>
<dbReference type="STRING" id="314285.KT71_13005"/>
<dbReference type="GO" id="GO:0050660">
    <property type="term" value="F:flavin adenine dinucleotide binding"/>
    <property type="evidence" value="ECO:0007669"/>
    <property type="project" value="InterPro"/>
</dbReference>
<evidence type="ECO:0000256" key="3">
    <source>
        <dbReference type="ARBA" id="ARBA00022827"/>
    </source>
</evidence>
<evidence type="ECO:0000256" key="4">
    <source>
        <dbReference type="ARBA" id="ARBA00023002"/>
    </source>
</evidence>
<dbReference type="Pfam" id="PF01266">
    <property type="entry name" value="DAO"/>
    <property type="match status" value="1"/>
</dbReference>
<dbReference type="NCBIfam" id="NF008425">
    <property type="entry name" value="PRK11259.1"/>
    <property type="match status" value="1"/>
</dbReference>
<dbReference type="HOGENOM" id="CLU_007884_2_1_6"/>
<organism evidence="6 7">
    <name type="scientific">Congregibacter litoralis KT71</name>
    <dbReference type="NCBI Taxonomy" id="314285"/>
    <lineage>
        <taxon>Bacteria</taxon>
        <taxon>Pseudomonadati</taxon>
        <taxon>Pseudomonadota</taxon>
        <taxon>Gammaproteobacteria</taxon>
        <taxon>Cellvibrionales</taxon>
        <taxon>Halieaceae</taxon>
        <taxon>Congregibacter</taxon>
    </lineage>
</organism>
<dbReference type="SUPFAM" id="SSF51905">
    <property type="entry name" value="FAD/NAD(P)-binding domain"/>
    <property type="match status" value="1"/>
</dbReference>
<reference evidence="6 7" key="1">
    <citation type="journal article" date="2007" name="Proc. Natl. Acad. Sci. U.S.A.">
        <title>Characterization of a marine gammaproteobacterium capable of aerobic anoxygenic photosynthesis.</title>
        <authorList>
            <person name="Fuchs B.M."/>
            <person name="Spring S."/>
            <person name="Teeling H."/>
            <person name="Quast C."/>
            <person name="Wulf J."/>
            <person name="Schattenhofer M."/>
            <person name="Yan S."/>
            <person name="Ferriera S."/>
            <person name="Johnson J."/>
            <person name="Glockner F.O."/>
            <person name="Amann R."/>
        </authorList>
    </citation>
    <scope>NUCLEOTIDE SEQUENCE [LARGE SCALE GENOMIC DNA]</scope>
    <source>
        <strain evidence="6">KT71</strain>
    </source>
</reference>
<dbReference type="OrthoDB" id="9766796at2"/>
<dbReference type="EC" id="1.5.3.1" evidence="6"/>
<dbReference type="Gene3D" id="3.50.50.60">
    <property type="entry name" value="FAD/NAD(P)-binding domain"/>
    <property type="match status" value="1"/>
</dbReference>
<dbReference type="SUPFAM" id="SSF54373">
    <property type="entry name" value="FAD-linked reductases, C-terminal domain"/>
    <property type="match status" value="1"/>
</dbReference>
<keyword evidence="2" id="KW-0285">Flavoprotein</keyword>
<accession>A4AC78</accession>
<keyword evidence="3" id="KW-0274">FAD</keyword>
<dbReference type="GO" id="GO:0008115">
    <property type="term" value="F:sarcosine oxidase activity"/>
    <property type="evidence" value="ECO:0007669"/>
    <property type="project" value="UniProtKB-EC"/>
</dbReference>
<gene>
    <name evidence="6" type="ORF">KT71_13005</name>
</gene>
<dbReference type="PANTHER" id="PTHR10961:SF7">
    <property type="entry name" value="FAD DEPENDENT OXIDOREDUCTASE DOMAIN-CONTAINING PROTEIN"/>
    <property type="match status" value="1"/>
</dbReference>
<dbReference type="InterPro" id="IPR036188">
    <property type="entry name" value="FAD/NAD-bd_sf"/>
</dbReference>
<dbReference type="RefSeq" id="WP_023659728.1">
    <property type="nucleotide sequence ID" value="NZ_CM002299.1"/>
</dbReference>
<dbReference type="eggNOG" id="COG0665">
    <property type="taxonomic scope" value="Bacteria"/>
</dbReference>
<comment type="cofactor">
    <cofactor evidence="1">
        <name>FAD</name>
        <dbReference type="ChEBI" id="CHEBI:57692"/>
    </cofactor>
</comment>
<sequence length="378" mass="40855">MKNTADVLVAGVGGCGASALYHLARDGHRVIGFDRFEPGHDRGSSHGETRVIRQAYFEHPDYVPLLRRAYGLWTELEDESQASLMDLCGLLMIGPPGGEILGGSRLAAERYGVPVEDITVAECAERFPAFSIPEGSDVLWEPSGGYLKVEDCVRCYAGLAQKHGATLNTGEFILSFQSTGAGVEVQTNRGKYSADRLVLTAGAWAPQLLPAVAEAANLHVTRKVLAWYPIQAALPAPTSTFFIERPHGSYYGFPCIDGKTVKLAEHSGGTPLDDPLALDRSLQTMDVHGPGKLIDDVFPSLSSSPVRHDVCMYTMSDDGHFVIDRDPENENVVFAAGFSGHGFKFMSAMGAVMAELAVDGQSTSEIEFLGLERFSNRQ</sequence>
<comment type="caution">
    <text evidence="6">The sequence shown here is derived from an EMBL/GenBank/DDBJ whole genome shotgun (WGS) entry which is preliminary data.</text>
</comment>
<evidence type="ECO:0000259" key="5">
    <source>
        <dbReference type="Pfam" id="PF01266"/>
    </source>
</evidence>
<protein>
    <submittedName>
        <fullName evidence="6">Glycine/D-amino acid oxidase (Deaminating)</fullName>
        <ecNumber evidence="6">1.5.3.1</ecNumber>
    </submittedName>
</protein>
<reference evidence="6 7" key="2">
    <citation type="journal article" date="2009" name="PLoS ONE">
        <title>The photosynthetic apparatus and its regulation in the aerobic gammaproteobacterium Congregibacter litoralis gen. nov., sp. nov.</title>
        <authorList>
            <person name="Spring S."/>
            <person name="Lunsdorf H."/>
            <person name="Fuchs B.M."/>
            <person name="Tindall B.J."/>
        </authorList>
    </citation>
    <scope>NUCLEOTIDE SEQUENCE [LARGE SCALE GENOMIC DNA]</scope>
    <source>
        <strain evidence="6">KT71</strain>
    </source>
</reference>
<evidence type="ECO:0000313" key="6">
    <source>
        <dbReference type="EMBL" id="EAQ96306.2"/>
    </source>
</evidence>
<dbReference type="Gene3D" id="3.30.9.10">
    <property type="entry name" value="D-Amino Acid Oxidase, subunit A, domain 2"/>
    <property type="match status" value="1"/>
</dbReference>